<evidence type="ECO:0000256" key="3">
    <source>
        <dbReference type="ARBA" id="ARBA00023143"/>
    </source>
</evidence>
<dbReference type="InterPro" id="IPR019776">
    <property type="entry name" value="Flagellar_basal_body_rod_CS"/>
</dbReference>
<keyword evidence="8" id="KW-0966">Cell projection</keyword>
<dbReference type="EMBL" id="JANRMI010000003">
    <property type="protein sequence ID" value="MDG0817016.1"/>
    <property type="molecule type" value="Genomic_DNA"/>
</dbReference>
<dbReference type="PROSITE" id="PS00588">
    <property type="entry name" value="FLAGELLA_BB_ROD"/>
    <property type="match status" value="1"/>
</dbReference>
<keyword evidence="9" id="KW-1185">Reference proteome</keyword>
<evidence type="ECO:0000313" key="8">
    <source>
        <dbReference type="EMBL" id="MDG0817016.1"/>
    </source>
</evidence>
<dbReference type="Proteomes" id="UP001152321">
    <property type="component" value="Unassembled WGS sequence"/>
</dbReference>
<comment type="similarity">
    <text evidence="2 4">Belongs to the flagella basal body rod proteins family.</text>
</comment>
<proteinExistence type="inferred from homology"/>
<evidence type="ECO:0000313" key="9">
    <source>
        <dbReference type="Proteomes" id="UP001152321"/>
    </source>
</evidence>
<keyword evidence="8" id="KW-0969">Cilium</keyword>
<comment type="caution">
    <text evidence="8">The sequence shown here is derived from an EMBL/GenBank/DDBJ whole genome shotgun (WGS) entry which is preliminary data.</text>
</comment>
<dbReference type="Pfam" id="PF22692">
    <property type="entry name" value="LlgE_F_G_D1"/>
    <property type="match status" value="1"/>
</dbReference>
<sequence>MSIKGVYTALSGAMAQSTKLDTIANNLANVNTPAFKRDQQLFQEYLTANEKPPEVIQIPRDVASIESFYNMQGGDKSYVDTKGTFTDFSQGGLRPTGNTLDVAIDGKGFFEVATPGGVKLTRAGNFTLDGNGQLVTKEGFPVLKAGEAGADPASRVIRFDSSAPVQIADNGDVYQGTNNLGKLSMVNVANPDALLKQGSSLYGFKPNMQAEVSEIKNPSLKQGFLETSNVNIVQEMTDMISTNRVFESTQKAISAYDQMAEKMVNVVGKTTP</sequence>
<dbReference type="InterPro" id="IPR001444">
    <property type="entry name" value="Flag_bb_rod_N"/>
</dbReference>
<feature type="domain" description="Flagellar basal body rod protein N-terminal" evidence="5">
    <location>
        <begin position="7"/>
        <end position="36"/>
    </location>
</feature>
<keyword evidence="3 4" id="KW-0975">Bacterial flagellum</keyword>
<dbReference type="InterPro" id="IPR010930">
    <property type="entry name" value="Flg_bb/hook_C_dom"/>
</dbReference>
<dbReference type="PANTHER" id="PTHR30435:SF19">
    <property type="entry name" value="FLAGELLAR BASAL-BODY ROD PROTEIN FLGG"/>
    <property type="match status" value="1"/>
</dbReference>
<dbReference type="Pfam" id="PF06429">
    <property type="entry name" value="Flg_bbr_C"/>
    <property type="match status" value="1"/>
</dbReference>
<name>A0ABT6DJI0_9BACT</name>
<dbReference type="NCBIfam" id="TIGR02490">
    <property type="entry name" value="flgF"/>
    <property type="match status" value="1"/>
</dbReference>
<evidence type="ECO:0000256" key="1">
    <source>
        <dbReference type="ARBA" id="ARBA00004117"/>
    </source>
</evidence>
<evidence type="ECO:0000259" key="6">
    <source>
        <dbReference type="Pfam" id="PF06429"/>
    </source>
</evidence>
<protein>
    <submittedName>
        <fullName evidence="8">Flagellar basal-body rod protein FlgF</fullName>
    </submittedName>
</protein>
<evidence type="ECO:0000259" key="7">
    <source>
        <dbReference type="Pfam" id="PF22692"/>
    </source>
</evidence>
<feature type="domain" description="Flagellar hook protein FlgE/F/G-like D1" evidence="7">
    <location>
        <begin position="103"/>
        <end position="173"/>
    </location>
</feature>
<dbReference type="InterPro" id="IPR012836">
    <property type="entry name" value="FlgF"/>
</dbReference>
<dbReference type="PANTHER" id="PTHR30435">
    <property type="entry name" value="FLAGELLAR PROTEIN"/>
    <property type="match status" value="1"/>
</dbReference>
<feature type="domain" description="Flagellar basal-body/hook protein C-terminal" evidence="6">
    <location>
        <begin position="221"/>
        <end position="265"/>
    </location>
</feature>
<dbReference type="Pfam" id="PF00460">
    <property type="entry name" value="Flg_bb_rod"/>
    <property type="match status" value="1"/>
</dbReference>
<dbReference type="RefSeq" id="WP_277578492.1">
    <property type="nucleotide sequence ID" value="NZ_JANRMI010000003.1"/>
</dbReference>
<accession>A0ABT6DJI0</accession>
<dbReference type="InterPro" id="IPR020013">
    <property type="entry name" value="Flagellar_FlgE/F/G"/>
</dbReference>
<evidence type="ECO:0000256" key="4">
    <source>
        <dbReference type="RuleBase" id="RU362116"/>
    </source>
</evidence>
<evidence type="ECO:0000259" key="5">
    <source>
        <dbReference type="Pfam" id="PF00460"/>
    </source>
</evidence>
<gene>
    <name evidence="8" type="primary">flgF</name>
    <name evidence="8" type="ORF">NWE73_11610</name>
</gene>
<comment type="subcellular location">
    <subcellularLocation>
        <location evidence="1 4">Bacterial flagellum basal body</location>
    </subcellularLocation>
</comment>
<dbReference type="NCBIfam" id="TIGR03506">
    <property type="entry name" value="FlgEFG_subfam"/>
    <property type="match status" value="1"/>
</dbReference>
<keyword evidence="8" id="KW-0282">Flagellum</keyword>
<dbReference type="InterPro" id="IPR053967">
    <property type="entry name" value="LlgE_F_G-like_D1"/>
</dbReference>
<dbReference type="SUPFAM" id="SSF117143">
    <property type="entry name" value="Flagellar hook protein flgE"/>
    <property type="match status" value="1"/>
</dbReference>
<dbReference type="InterPro" id="IPR037925">
    <property type="entry name" value="FlgE/F/G-like"/>
</dbReference>
<organism evidence="8 9">
    <name type="scientific">Bdellovibrio svalbardensis</name>
    <dbReference type="NCBI Taxonomy" id="2972972"/>
    <lineage>
        <taxon>Bacteria</taxon>
        <taxon>Pseudomonadati</taxon>
        <taxon>Bdellovibrionota</taxon>
        <taxon>Bdellovibrionia</taxon>
        <taxon>Bdellovibrionales</taxon>
        <taxon>Pseudobdellovibrionaceae</taxon>
        <taxon>Bdellovibrio</taxon>
    </lineage>
</organism>
<reference evidence="8" key="1">
    <citation type="submission" date="2022-08" db="EMBL/GenBank/DDBJ databases">
        <title>Novel Bdellovibrio Species Isolated from Svalbard: Designation Bdellovibrio svalbardensis.</title>
        <authorList>
            <person name="Mitchell R.J."/>
            <person name="Choi S.Y."/>
        </authorList>
    </citation>
    <scope>NUCLEOTIDE SEQUENCE</scope>
    <source>
        <strain evidence="8">PAP01</strain>
    </source>
</reference>
<evidence type="ECO:0000256" key="2">
    <source>
        <dbReference type="ARBA" id="ARBA00009677"/>
    </source>
</evidence>